<feature type="compositionally biased region" description="Low complexity" evidence="2">
    <location>
        <begin position="396"/>
        <end position="410"/>
    </location>
</feature>
<feature type="region of interest" description="Disordered" evidence="2">
    <location>
        <begin position="956"/>
        <end position="994"/>
    </location>
</feature>
<feature type="coiled-coil region" evidence="1">
    <location>
        <begin position="461"/>
        <end position="522"/>
    </location>
</feature>
<protein>
    <submittedName>
        <fullName evidence="3">Uncharacterized protein</fullName>
    </submittedName>
</protein>
<feature type="compositionally biased region" description="Basic and acidic residues" evidence="2">
    <location>
        <begin position="1027"/>
        <end position="1040"/>
    </location>
</feature>
<keyword evidence="4" id="KW-1185">Reference proteome</keyword>
<feature type="coiled-coil region" evidence="1">
    <location>
        <begin position="1675"/>
        <end position="1737"/>
    </location>
</feature>
<feature type="compositionally biased region" description="Polar residues" evidence="2">
    <location>
        <begin position="693"/>
        <end position="702"/>
    </location>
</feature>
<dbReference type="GeneID" id="94292145"/>
<feature type="coiled-coil region" evidence="1">
    <location>
        <begin position="1964"/>
        <end position="1991"/>
    </location>
</feature>
<feature type="compositionally biased region" description="Polar residues" evidence="2">
    <location>
        <begin position="110"/>
        <end position="128"/>
    </location>
</feature>
<dbReference type="PANTHER" id="PTHR43941">
    <property type="entry name" value="STRUCTURAL MAINTENANCE OF CHROMOSOMES PROTEIN 2"/>
    <property type="match status" value="1"/>
</dbReference>
<feature type="region of interest" description="Disordered" evidence="2">
    <location>
        <begin position="1998"/>
        <end position="2040"/>
    </location>
</feature>
<feature type="region of interest" description="Disordered" evidence="2">
    <location>
        <begin position="873"/>
        <end position="893"/>
    </location>
</feature>
<proteinExistence type="predicted"/>
<dbReference type="EMBL" id="JAFJZO010000015">
    <property type="protein sequence ID" value="KAG5509108.1"/>
    <property type="molecule type" value="Genomic_DNA"/>
</dbReference>
<name>A0A836LIU6_9TRYP</name>
<organism evidence="3 4">
    <name type="scientific">Porcisia hertigi</name>
    <dbReference type="NCBI Taxonomy" id="2761500"/>
    <lineage>
        <taxon>Eukaryota</taxon>
        <taxon>Discoba</taxon>
        <taxon>Euglenozoa</taxon>
        <taxon>Kinetoplastea</taxon>
        <taxon>Metakinetoplastina</taxon>
        <taxon>Trypanosomatida</taxon>
        <taxon>Trypanosomatidae</taxon>
        <taxon>Leishmaniinae</taxon>
        <taxon>Porcisia</taxon>
    </lineage>
</organism>
<feature type="region of interest" description="Disordered" evidence="2">
    <location>
        <begin position="388"/>
        <end position="430"/>
    </location>
</feature>
<evidence type="ECO:0000256" key="1">
    <source>
        <dbReference type="SAM" id="Coils"/>
    </source>
</evidence>
<sequence length="2040" mass="222847">MSSEEYSSSQPRSDAQASGSSTFSSTHPSPAPAPHLTSAERAQLPWVPTSSSPAASDVQHVSAPGAGERSSQEQFSDSSSPPWEEADEEQHNYIEGCCGDDAGDARSCDDSNGNGSRERNPTSASSASGEPIDAPLMVPAWLPPPPPSSSSSSSLSSSSPAWAAQHTEEGDIGELDAPTNVKSEHRSREGENELVDTRTMHRCSPTASEEPVKSVDPSYAPTPIDDSQQRSPCVAGSPGPHISADQPEEEGHWRGEANEPEEVSDAAVAARAASITSEALEASVWASEERASAALQQFSTALHSKLVEQLIDEAAVAVRRTLQDTVQQHESRVRTLMAHNRVLDRQLSDQSEQMQLIRQDLENSVLRDLQRVLRIDLRLALRSASVGRCDGEESSNEATTPPSASSSRDPSSTHKHHFGAAEDTEGETTAPSVDELIAAYLHQRGILELLHKERAKWRESMAVLRDRLFAATREIVQLRQEVERLQTTTVDVSEHRAVVQANEEAKHQCALMQLQLAKHIEEAEMLEALVERRELTQLQPHSAADGNAAEVAPVAGATAGAAAMDDAALRKGPQWDIALRELEEQATIAANSRPLREQLASAEAQLRSLQKDRDASVAYAAGLKHEGDVLRADLQSMVYRNSVLSQQVASLLVKVERTSCANRQLKATLSTAPQQKGLLNRSGANDKRFLEISASSRTSSPTPLVPSDARLSTLPSQTARRSAWLNAMWPSSTPCVTNPAGEKQASTAVLGSWQPQPSSPLISINASPTTSLMEVEEGVQQRLSTYAASHLVAPQLDNEALPQPSRRPRRVSLRQLGSNTIEVDRVCSPHLPASDHLSGCALGRPPTFSTVDTTCGTVTRQVGTEEVAVRLTQARPPSDHGSPSSSAWRVHSADDVSRDPNLLHLLDTLDKDESLDRFSINSVSELLLRNQELVKQLYEATQRAEAAEQNQKCLSASQRVEATSSSGVVVTSSSSSRYAPAQRSDGTDANLDVPPATLTASTAALLLQAGEQHSRKRNREGDDDDGNRERGDADGARQDSDGPVENKAPKPNATDDLRADATPAAVVESWLTKDASDAVANMVDAIVRRRDVQLTSADTEVSRALLKALEAQRATDNAVQQARADGGDAAGIDLTADTASETDRFALDASMRAMSACLRSLLQLCLRQSAALADVALTAADQHQEIQTVVKNTWTEVQQALLAAFQASRVTFASSTTTSHVDAAPCTPWPPHQRARQEGGGVDSSVGSVGSPVVQSEDYLLREGHTEFRPEEQVALLHQLRTLLHTASKKDATLLHVYQAAQARKDARHHQEKERVTRLLLKLERKRRTIKALQLRNANMDIAAAVGTDSVACGPSQASLLDGEDVQGVVAIGLRASPQSGSPARRTPLVPPMVLPSSRTTDADEEPRGDCAGDRASSLDSASNHPRRSQQQQQHHHHHHDSDNDSDDEFDDETLTLDIFRELQQQLALSQVSYRTAQEELDAEKAKHASLLERMWVLEAARDDSSAAAERLEKRMSEMLSREEYQVAVAELEKTAASLKEREADLRDAKSAHRELQEQVDDLKRQLEMQQRETRQQCGELEDAVRMREQRLLSEESRSRKLHEQLRDVKQYAGDLEKSIALARKEVQDQQELARSRDAMIEELKAQILMRNDVQELLCRLYPDNSVLSANAQLIHNLSDTSTRLQLELEETRQDLAHVREELLQREIGVREAVQERQAAEVRLQDALARLAVLREMDGGDDTVQRNAEETVDAASRMVALFNVDEAPLAALRQRVRYLNACVEAQAKDIAVLRAAESSWKRREVDLRKQLEVMSEDPVSLMARRYGLSTCLSFEAQLGEMQARQDALQKSAAQLQTEKDAIALSIEEHAKAAAVAQSAADEARAVVDRITAQLTSTKEKCATQSSAITLLETEREEEVSKRVEVERRCEQMLTELADTKASLTAAQESMKTTAAQRDHFWRDNNLLIRKVEELEEALLQSDAEKLSAREALAQGLSASAASAFRRRRGGGGSSSAADRYRGQASLTQDLSISSLSDRPS</sequence>
<feature type="compositionally biased region" description="Polar residues" evidence="2">
    <location>
        <begin position="2024"/>
        <end position="2040"/>
    </location>
</feature>
<keyword evidence="1" id="KW-0175">Coiled coil</keyword>
<dbReference type="RefSeq" id="XP_067758415.1">
    <property type="nucleotide sequence ID" value="XM_067902068.1"/>
</dbReference>
<evidence type="ECO:0000256" key="2">
    <source>
        <dbReference type="SAM" id="MobiDB-lite"/>
    </source>
</evidence>
<feature type="compositionally biased region" description="Basic and acidic residues" evidence="2">
    <location>
        <begin position="182"/>
        <end position="199"/>
    </location>
</feature>
<feature type="compositionally biased region" description="Low complexity" evidence="2">
    <location>
        <begin position="1"/>
        <end position="39"/>
    </location>
</feature>
<feature type="region of interest" description="Disordered" evidence="2">
    <location>
        <begin position="1220"/>
        <end position="1248"/>
    </location>
</feature>
<accession>A0A836LIU6</accession>
<feature type="compositionally biased region" description="Low complexity" evidence="2">
    <location>
        <begin position="149"/>
        <end position="160"/>
    </location>
</feature>
<comment type="caution">
    <text evidence="3">The sequence shown here is derived from an EMBL/GenBank/DDBJ whole genome shotgun (WGS) entry which is preliminary data.</text>
</comment>
<feature type="region of interest" description="Disordered" evidence="2">
    <location>
        <begin position="1"/>
        <end position="264"/>
    </location>
</feature>
<dbReference type="OrthoDB" id="273768at2759"/>
<feature type="region of interest" description="Disordered" evidence="2">
    <location>
        <begin position="693"/>
        <end position="716"/>
    </location>
</feature>
<dbReference type="KEGG" id="phet:94292145"/>
<feature type="coiled-coil region" evidence="1">
    <location>
        <begin position="1474"/>
        <end position="1584"/>
    </location>
</feature>
<evidence type="ECO:0000313" key="4">
    <source>
        <dbReference type="Proteomes" id="UP000674318"/>
    </source>
</evidence>
<gene>
    <name evidence="3" type="ORF">JKF63_06117</name>
</gene>
<feature type="region of interest" description="Disordered" evidence="2">
    <location>
        <begin position="1377"/>
        <end position="1450"/>
    </location>
</feature>
<evidence type="ECO:0000313" key="3">
    <source>
        <dbReference type="EMBL" id="KAG5509108.1"/>
    </source>
</evidence>
<dbReference type="Proteomes" id="UP000674318">
    <property type="component" value="Unassembled WGS sequence"/>
</dbReference>
<reference evidence="3 4" key="1">
    <citation type="submission" date="2021-02" db="EMBL/GenBank/DDBJ databases">
        <title>Porcisia hertigi Genome sequencing and assembly.</title>
        <authorList>
            <person name="Almutairi H."/>
            <person name="Gatherer D."/>
        </authorList>
    </citation>
    <scope>NUCLEOTIDE SEQUENCE [LARGE SCALE GENOMIC DNA]</scope>
    <source>
        <strain evidence="3 4">C119</strain>
    </source>
</reference>
<feature type="region of interest" description="Disordered" evidence="2">
    <location>
        <begin position="1008"/>
        <end position="1060"/>
    </location>
</feature>
<feature type="compositionally biased region" description="Low complexity" evidence="2">
    <location>
        <begin position="963"/>
        <end position="976"/>
    </location>
</feature>